<proteinExistence type="predicted"/>
<dbReference type="EMBL" id="QKYT01000121">
    <property type="protein sequence ID" value="RIA92675.1"/>
    <property type="molecule type" value="Genomic_DNA"/>
</dbReference>
<protein>
    <submittedName>
        <fullName evidence="1">Uncharacterized protein</fullName>
    </submittedName>
</protein>
<dbReference type="AlphaFoldDB" id="A0A397T8J4"/>
<comment type="caution">
    <text evidence="1">The sequence shown here is derived from an EMBL/GenBank/DDBJ whole genome shotgun (WGS) entry which is preliminary data.</text>
</comment>
<dbReference type="OrthoDB" id="2438717at2759"/>
<name>A0A397T8J4_9GLOM</name>
<keyword evidence="2" id="KW-1185">Reference proteome</keyword>
<reference evidence="1 2" key="1">
    <citation type="submission" date="2018-06" db="EMBL/GenBank/DDBJ databases">
        <title>Comparative genomics reveals the genomic features of Rhizophagus irregularis, R. cerebriforme, R. diaphanum and Gigaspora rosea, and their symbiotic lifestyle signature.</title>
        <authorList>
            <person name="Morin E."/>
            <person name="San Clemente H."/>
            <person name="Chen E.C.H."/>
            <person name="De La Providencia I."/>
            <person name="Hainaut M."/>
            <person name="Kuo A."/>
            <person name="Kohler A."/>
            <person name="Murat C."/>
            <person name="Tang N."/>
            <person name="Roy S."/>
            <person name="Loubradou J."/>
            <person name="Henrissat B."/>
            <person name="Grigoriev I.V."/>
            <person name="Corradi N."/>
            <person name="Roux C."/>
            <person name="Martin F.M."/>
        </authorList>
    </citation>
    <scope>NUCLEOTIDE SEQUENCE [LARGE SCALE GENOMIC DNA]</scope>
    <source>
        <strain evidence="1 2">DAOM 227022</strain>
    </source>
</reference>
<evidence type="ECO:0000313" key="1">
    <source>
        <dbReference type="EMBL" id="RIA92675.1"/>
    </source>
</evidence>
<organism evidence="1 2">
    <name type="scientific">Glomus cerebriforme</name>
    <dbReference type="NCBI Taxonomy" id="658196"/>
    <lineage>
        <taxon>Eukaryota</taxon>
        <taxon>Fungi</taxon>
        <taxon>Fungi incertae sedis</taxon>
        <taxon>Mucoromycota</taxon>
        <taxon>Glomeromycotina</taxon>
        <taxon>Glomeromycetes</taxon>
        <taxon>Glomerales</taxon>
        <taxon>Glomeraceae</taxon>
        <taxon>Glomus</taxon>
    </lineage>
</organism>
<gene>
    <name evidence="1" type="ORF">C1645_820421</name>
</gene>
<dbReference type="Proteomes" id="UP000265703">
    <property type="component" value="Unassembled WGS sequence"/>
</dbReference>
<sequence>MDLDCLIDKAEEALIATVISECCLSYSQNVRYGKLEPCTTTVTSECCLPYGQNVEATSLLISISAKTFATTIGNVHSAIENVNDTLEPSPIITSPPNLRSHIPLYYSNRDHSFDDYNEESTKVLTDISPELNVHESDTEIAHEDYNKNPFIAGEGSKNDKININQY</sequence>
<evidence type="ECO:0000313" key="2">
    <source>
        <dbReference type="Proteomes" id="UP000265703"/>
    </source>
</evidence>
<accession>A0A397T8J4</accession>